<evidence type="ECO:0000313" key="5">
    <source>
        <dbReference type="Proteomes" id="UP000019118"/>
    </source>
</evidence>
<dbReference type="PANTHER" id="PTHR12969:SF7">
    <property type="entry name" value="INTRAFLAGELLAR TRANSPORT PROTEIN 52 HOMOLOG"/>
    <property type="match status" value="1"/>
</dbReference>
<dbReference type="Pfam" id="PF23355">
    <property type="entry name" value="IFT52_GIFT"/>
    <property type="match status" value="1"/>
</dbReference>
<dbReference type="Gene3D" id="6.10.250.2800">
    <property type="match status" value="1"/>
</dbReference>
<proteinExistence type="predicted"/>
<dbReference type="HOGENOM" id="CLU_027692_0_0_1"/>
<name>N6T5D7_DENPD</name>
<reference evidence="3 5" key="1">
    <citation type="journal article" date="2013" name="Genome Biol.">
        <title>Draft genome of the mountain pine beetle, Dendroctonus ponderosae Hopkins, a major forest pest.</title>
        <authorList>
            <person name="Keeling C.I."/>
            <person name="Yuen M.M."/>
            <person name="Liao N.Y."/>
            <person name="Docking T.R."/>
            <person name="Chan S.K."/>
            <person name="Taylor G.A."/>
            <person name="Palmquist D.L."/>
            <person name="Jackman S.D."/>
            <person name="Nguyen A."/>
            <person name="Li M."/>
            <person name="Henderson H."/>
            <person name="Janes J.K."/>
            <person name="Zhao Y."/>
            <person name="Pandoh P."/>
            <person name="Moore R."/>
            <person name="Sperling F.A."/>
            <person name="Huber D.P."/>
            <person name="Birol I."/>
            <person name="Jones S.J."/>
            <person name="Bohlmann J."/>
        </authorList>
    </citation>
    <scope>NUCLEOTIDE SEQUENCE</scope>
</reference>
<dbReference type="OMA" id="NWNVEQN"/>
<protein>
    <submittedName>
        <fullName evidence="3 4">Uncharacterized protein</fullName>
    </submittedName>
</protein>
<dbReference type="Pfam" id="PF23352">
    <property type="entry name" value="IFT52_central"/>
    <property type="match status" value="1"/>
</dbReference>
<keyword evidence="5" id="KW-1185">Reference proteome</keyword>
<dbReference type="KEGG" id="dpa:109539540"/>
<dbReference type="InterPro" id="IPR055458">
    <property type="entry name" value="IFT52_GIFT"/>
</dbReference>
<dbReference type="InterPro" id="IPR039975">
    <property type="entry name" value="IFT52"/>
</dbReference>
<evidence type="ECO:0000313" key="4">
    <source>
        <dbReference type="EnsemblMetazoa" id="XP_019762891.1"/>
    </source>
</evidence>
<accession>N6T5D7</accession>
<dbReference type="GO" id="GO:0005929">
    <property type="term" value="C:cilium"/>
    <property type="evidence" value="ECO:0007669"/>
    <property type="project" value="TreeGrafter"/>
</dbReference>
<reference evidence="4" key="2">
    <citation type="submission" date="2024-08" db="UniProtKB">
        <authorList>
            <consortium name="EnsemblMetazoa"/>
        </authorList>
    </citation>
    <scope>IDENTIFICATION</scope>
</reference>
<organism evidence="3">
    <name type="scientific">Dendroctonus ponderosae</name>
    <name type="common">Mountain pine beetle</name>
    <dbReference type="NCBI Taxonomy" id="77166"/>
    <lineage>
        <taxon>Eukaryota</taxon>
        <taxon>Metazoa</taxon>
        <taxon>Ecdysozoa</taxon>
        <taxon>Arthropoda</taxon>
        <taxon>Hexapoda</taxon>
        <taxon>Insecta</taxon>
        <taxon>Pterygota</taxon>
        <taxon>Neoptera</taxon>
        <taxon>Endopterygota</taxon>
        <taxon>Coleoptera</taxon>
        <taxon>Polyphaga</taxon>
        <taxon>Cucujiformia</taxon>
        <taxon>Curculionidae</taxon>
        <taxon>Scolytinae</taxon>
        <taxon>Dendroctonus</taxon>
    </lineage>
</organism>
<dbReference type="GO" id="GO:0005814">
    <property type="term" value="C:centriole"/>
    <property type="evidence" value="ECO:0007669"/>
    <property type="project" value="TreeGrafter"/>
</dbReference>
<dbReference type="InterPro" id="IPR055460">
    <property type="entry name" value="IFT52_central"/>
</dbReference>
<dbReference type="OrthoDB" id="10259368at2759"/>
<evidence type="ECO:0000259" key="2">
    <source>
        <dbReference type="Pfam" id="PF23355"/>
    </source>
</evidence>
<feature type="domain" description="IFT52 GIFT" evidence="2">
    <location>
        <begin position="9"/>
        <end position="226"/>
    </location>
</feature>
<feature type="non-terminal residue" evidence="3">
    <location>
        <position position="1"/>
    </location>
</feature>
<dbReference type="AlphaFoldDB" id="N6T5D7"/>
<dbReference type="Proteomes" id="UP000019118">
    <property type="component" value="Unassembled WGS sequence"/>
</dbReference>
<feature type="domain" description="IFT52 central" evidence="1">
    <location>
        <begin position="252"/>
        <end position="334"/>
    </location>
</feature>
<dbReference type="PANTHER" id="PTHR12969">
    <property type="entry name" value="NGD5/OSM-6/IFT52"/>
    <property type="match status" value="1"/>
</dbReference>
<evidence type="ECO:0000259" key="1">
    <source>
        <dbReference type="Pfam" id="PF23352"/>
    </source>
</evidence>
<gene>
    <name evidence="4" type="primary">109539540</name>
    <name evidence="3" type="ORF">YQE_07960</name>
</gene>
<evidence type="ECO:0000313" key="3">
    <source>
        <dbReference type="EMBL" id="ENN75409.1"/>
    </source>
</evidence>
<dbReference type="GO" id="GO:0030992">
    <property type="term" value="C:intraciliary transport particle B"/>
    <property type="evidence" value="ECO:0007669"/>
    <property type="project" value="TreeGrafter"/>
</dbReference>
<dbReference type="GO" id="GO:0060271">
    <property type="term" value="P:cilium assembly"/>
    <property type="evidence" value="ECO:0007669"/>
    <property type="project" value="TreeGrafter"/>
</dbReference>
<dbReference type="EnsemblMetazoa" id="XM_019907332.1">
    <property type="protein sequence ID" value="XP_019762891.1"/>
    <property type="gene ID" value="LOC109539540"/>
</dbReference>
<dbReference type="EMBL" id="KB741014">
    <property type="protein sequence ID" value="ENN75409.1"/>
    <property type="molecule type" value="Genomic_DNA"/>
</dbReference>
<dbReference type="GO" id="GO:0042073">
    <property type="term" value="P:intraciliary transport"/>
    <property type="evidence" value="ECO:0007669"/>
    <property type="project" value="TreeGrafter"/>
</dbReference>
<sequence>MDEITKNLVIFNASKLDLFKIQENYKSFARKLKTVAKLVVNRDEISADLLKNCNLLILPCPQMVFEENELKVMENYVQDGGRMLVLLTEGSPTDPTNINILLENFGIYPNIDCLIRTHYYKYFHPKECFIADSQINSTINKTKSDLKLIYPFGCTMNVMKPSVICLKSGFATFPVDCPLGALYYNAKSGGKLVAIGSGYMFSDKYLDQENNELFREILLAFLNSSETVHFLPTDHDDIEVTDRNIVPETAELADKPKLCLTDVVNNTSVVDYTSLFDHKVYAMNTMMVPETLKAYEDLNVKHSPLKIITPKFEAPYPSLQAAVFPPCFRELPPPCLELFDLDEAFTSTVSKLAQFTNKYMMTVTTSEKNEDSYLHDYVARCVRILTAEDSETVEEFLYRIGKEIAEFKSIDNIK</sequence>